<keyword evidence="3" id="KW-0732">Signal</keyword>
<evidence type="ECO:0000256" key="2">
    <source>
        <dbReference type="SAM" id="Coils"/>
    </source>
</evidence>
<proteinExistence type="inferred from homology"/>
<accession>A0A2P1PTZ2</accession>
<sequence>MNKRLLMVSSMTTAALLLGAMVSSAQMAKPTVITAPVTESPLAATRALQGTVVPADEAALATRLSGRLKQVANLGAKVKAGDVVARLDDAQAALAVQREQARLARLRAERDLADRQVQRLQSLSDAIPLAQRDEARARADVLNAQLAEAEVALRLAELDLAETTIRAPFAGVVSAQMKHAGEQAAAGEAIVQLTNTERLELDLAVPVDLAAWAKPGDALLVGEGDAAQPAAVRALVPGPAQSRQLHARLKLDRMFRDPIGAALSVRWPSAKAQVALTVPADAIVRRPEGTHLVRIQSGKAERVPVTLSAEAGLRVAVIGAVNPGDQVVVRGAERLQDGAEVQVLEATQVATRAGVAPGGRCVGLTPSSSC</sequence>
<comment type="similarity">
    <text evidence="1">Belongs to the membrane fusion protein (MFP) (TC 8.A.1) family.</text>
</comment>
<gene>
    <name evidence="5" type="ORF">C7S18_14430</name>
</gene>
<dbReference type="GO" id="GO:1990281">
    <property type="term" value="C:efflux pump complex"/>
    <property type="evidence" value="ECO:0007669"/>
    <property type="project" value="TreeGrafter"/>
</dbReference>
<keyword evidence="6" id="KW-1185">Reference proteome</keyword>
<feature type="chain" id="PRO_5015183820" description="YknX-like C-terminal permuted SH3-like domain-containing protein" evidence="3">
    <location>
        <begin position="29"/>
        <end position="370"/>
    </location>
</feature>
<dbReference type="Pfam" id="PF25989">
    <property type="entry name" value="YknX_C"/>
    <property type="match status" value="1"/>
</dbReference>
<dbReference type="OrthoDB" id="5730196at2"/>
<dbReference type="Proteomes" id="UP000241074">
    <property type="component" value="Chromosome"/>
</dbReference>
<feature type="signal peptide" evidence="3">
    <location>
        <begin position="1"/>
        <end position="28"/>
    </location>
</feature>
<feature type="domain" description="YknX-like C-terminal permuted SH3-like" evidence="4">
    <location>
        <begin position="275"/>
        <end position="343"/>
    </location>
</feature>
<evidence type="ECO:0000256" key="1">
    <source>
        <dbReference type="ARBA" id="ARBA00009477"/>
    </source>
</evidence>
<reference evidence="5 6" key="2">
    <citation type="submission" date="2018-03" db="EMBL/GenBank/DDBJ databases">
        <authorList>
            <person name="Keele B.F."/>
        </authorList>
    </citation>
    <scope>NUCLEOTIDE SEQUENCE [LARGE SCALE GENOMIC DNA]</scope>
    <source>
        <strain evidence="5 6">D13</strain>
    </source>
</reference>
<dbReference type="EMBL" id="CP027860">
    <property type="protein sequence ID" value="AVP98313.1"/>
    <property type="molecule type" value="Genomic_DNA"/>
</dbReference>
<feature type="coiled-coil region" evidence="2">
    <location>
        <begin position="96"/>
        <end position="166"/>
    </location>
</feature>
<dbReference type="InterPro" id="IPR058637">
    <property type="entry name" value="YknX-like_C"/>
</dbReference>
<reference evidence="5 6" key="1">
    <citation type="submission" date="2018-03" db="EMBL/GenBank/DDBJ databases">
        <title>Ahniella affigens gen. nov., sp. nov., a gammaproteobacterium isolated from sandy soil near a stream.</title>
        <authorList>
            <person name="Ko Y."/>
            <person name="Kim J.-H."/>
        </authorList>
    </citation>
    <scope>NUCLEOTIDE SEQUENCE [LARGE SCALE GENOMIC DNA]</scope>
    <source>
        <strain evidence="5 6">D13</strain>
    </source>
</reference>
<dbReference type="AlphaFoldDB" id="A0A2P1PTZ2"/>
<organism evidence="5 6">
    <name type="scientific">Ahniella affigens</name>
    <dbReference type="NCBI Taxonomy" id="2021234"/>
    <lineage>
        <taxon>Bacteria</taxon>
        <taxon>Pseudomonadati</taxon>
        <taxon>Pseudomonadota</taxon>
        <taxon>Gammaproteobacteria</taxon>
        <taxon>Lysobacterales</taxon>
        <taxon>Rhodanobacteraceae</taxon>
        <taxon>Ahniella</taxon>
    </lineage>
</organism>
<dbReference type="Gene3D" id="2.40.420.20">
    <property type="match status" value="1"/>
</dbReference>
<dbReference type="GO" id="GO:0015562">
    <property type="term" value="F:efflux transmembrane transporter activity"/>
    <property type="evidence" value="ECO:0007669"/>
    <property type="project" value="TreeGrafter"/>
</dbReference>
<dbReference type="NCBIfam" id="TIGR01730">
    <property type="entry name" value="RND_mfp"/>
    <property type="match status" value="1"/>
</dbReference>
<evidence type="ECO:0000313" key="5">
    <source>
        <dbReference type="EMBL" id="AVP98313.1"/>
    </source>
</evidence>
<dbReference type="SUPFAM" id="SSF111369">
    <property type="entry name" value="HlyD-like secretion proteins"/>
    <property type="match status" value="1"/>
</dbReference>
<dbReference type="Gene3D" id="2.40.50.100">
    <property type="match status" value="1"/>
</dbReference>
<dbReference type="RefSeq" id="WP_106892233.1">
    <property type="nucleotide sequence ID" value="NZ_CP027860.1"/>
</dbReference>
<evidence type="ECO:0000256" key="3">
    <source>
        <dbReference type="SAM" id="SignalP"/>
    </source>
</evidence>
<dbReference type="InterPro" id="IPR006143">
    <property type="entry name" value="RND_pump_MFP"/>
</dbReference>
<dbReference type="PANTHER" id="PTHR30469:SF15">
    <property type="entry name" value="HLYD FAMILY OF SECRETION PROTEINS"/>
    <property type="match status" value="1"/>
</dbReference>
<evidence type="ECO:0000259" key="4">
    <source>
        <dbReference type="Pfam" id="PF25989"/>
    </source>
</evidence>
<dbReference type="PANTHER" id="PTHR30469">
    <property type="entry name" value="MULTIDRUG RESISTANCE PROTEIN MDTA"/>
    <property type="match status" value="1"/>
</dbReference>
<keyword evidence="2" id="KW-0175">Coiled coil</keyword>
<dbReference type="KEGG" id="xba:C7S18_14430"/>
<dbReference type="Gene3D" id="2.40.30.170">
    <property type="match status" value="1"/>
</dbReference>
<dbReference type="Gene3D" id="1.10.287.470">
    <property type="entry name" value="Helix hairpin bin"/>
    <property type="match status" value="1"/>
</dbReference>
<evidence type="ECO:0000313" key="6">
    <source>
        <dbReference type="Proteomes" id="UP000241074"/>
    </source>
</evidence>
<protein>
    <recommendedName>
        <fullName evidence="4">YknX-like C-terminal permuted SH3-like domain-containing protein</fullName>
    </recommendedName>
</protein>
<name>A0A2P1PTZ2_9GAMM</name>